<sequence length="570" mass="63619">MNIINTILLRLVLLPRKLYKKLGIDTAQLQTIVSAKLLIDDRRPNTFQQAGGKRKKQAATKATLGTMLVSVILGAMFMFSFSVGNNITTQLTLFFSMFIFMLAATLISDFTSVLIDVRDNYIILPKPVNDKTVVVARLLHIFIHICKIVLPMVLPGVIFMFVERGVTAGLLLFILSLFAVLFTLFLINAIYILILRITTPQKFQNVISYFQIVFAIVLYASYQFIPRVMGSMENININFSNYPAMLLAPPYWFAVAWHTLYTLSGNAVTVALTVCSFLIPVLCMIVVVKYFAPSFNKKLALISSSDAGSTPVAKKITKQPAATYSQWLANLFTKSSAERTGFLFTWKMTARSKDFKIKVYPSAGYLVVYVFLMFFNMHHFSLQSLQSDSSQSRGIIVLALYMTSLLVLMALNQMIYSEKFKAVWIFYTAPVAEPGAVISGAVKSVILKFYMPVILIIACTGFALIGVPFLPNLLLAVLNVIFVSAMSAYLSFKALPFSRPQNTSQQSGSFIKNLFRMVILIVLGVIHYLLYPVTPVIIILAILAAIATWYVMDSIKKTGWSQLTAAENIL</sequence>
<keyword evidence="3" id="KW-1185">Reference proteome</keyword>
<evidence type="ECO:0000313" key="3">
    <source>
        <dbReference type="Proteomes" id="UP000305848"/>
    </source>
</evidence>
<proteinExistence type="predicted"/>
<feature type="transmembrane region" description="Helical" evidence="1">
    <location>
        <begin position="206"/>
        <end position="225"/>
    </location>
</feature>
<dbReference type="OrthoDB" id="2659138at2"/>
<reference evidence="2 3" key="1">
    <citation type="submission" date="2019-05" db="EMBL/GenBank/DDBJ databases">
        <title>Panacibacter sp. strain 17mud1-8 Genome sequencing and assembly.</title>
        <authorList>
            <person name="Chhetri G."/>
        </authorList>
    </citation>
    <scope>NUCLEOTIDE SEQUENCE [LARGE SCALE GENOMIC DNA]</scope>
    <source>
        <strain evidence="2 3">17mud1-8</strain>
    </source>
</reference>
<comment type="caution">
    <text evidence="2">The sequence shown here is derived from an EMBL/GenBank/DDBJ whole genome shotgun (WGS) entry which is preliminary data.</text>
</comment>
<feature type="transmembrane region" description="Helical" evidence="1">
    <location>
        <begin position="62"/>
        <end position="81"/>
    </location>
</feature>
<dbReference type="AlphaFoldDB" id="A0A4U3L6F7"/>
<keyword evidence="1" id="KW-0812">Transmembrane</keyword>
<feature type="transmembrane region" description="Helical" evidence="1">
    <location>
        <begin position="449"/>
        <end position="467"/>
    </location>
</feature>
<feature type="transmembrane region" description="Helical" evidence="1">
    <location>
        <begin position="513"/>
        <end position="530"/>
    </location>
</feature>
<feature type="transmembrane region" description="Helical" evidence="1">
    <location>
        <begin position="270"/>
        <end position="292"/>
    </location>
</feature>
<name>A0A4U3L6F7_9BACT</name>
<feature type="transmembrane region" description="Helical" evidence="1">
    <location>
        <begin position="363"/>
        <end position="382"/>
    </location>
</feature>
<dbReference type="EMBL" id="SZQL01000002">
    <property type="protein sequence ID" value="TKK70818.1"/>
    <property type="molecule type" value="Genomic_DNA"/>
</dbReference>
<accession>A0A4U3L6F7</accession>
<feature type="transmembrane region" description="Helical" evidence="1">
    <location>
        <begin position="168"/>
        <end position="194"/>
    </location>
</feature>
<evidence type="ECO:0000256" key="1">
    <source>
        <dbReference type="SAM" id="Phobius"/>
    </source>
</evidence>
<feature type="transmembrane region" description="Helical" evidence="1">
    <location>
        <begin position="93"/>
        <end position="117"/>
    </location>
</feature>
<gene>
    <name evidence="2" type="ORF">FC093_03740</name>
</gene>
<evidence type="ECO:0000313" key="2">
    <source>
        <dbReference type="EMBL" id="TKK70818.1"/>
    </source>
</evidence>
<keyword evidence="1" id="KW-1133">Transmembrane helix</keyword>
<feature type="transmembrane region" description="Helical" evidence="1">
    <location>
        <begin position="245"/>
        <end position="263"/>
    </location>
</feature>
<organism evidence="2 3">
    <name type="scientific">Ilyomonas limi</name>
    <dbReference type="NCBI Taxonomy" id="2575867"/>
    <lineage>
        <taxon>Bacteria</taxon>
        <taxon>Pseudomonadati</taxon>
        <taxon>Bacteroidota</taxon>
        <taxon>Chitinophagia</taxon>
        <taxon>Chitinophagales</taxon>
        <taxon>Chitinophagaceae</taxon>
        <taxon>Ilyomonas</taxon>
    </lineage>
</organism>
<keyword evidence="1" id="KW-0472">Membrane</keyword>
<protein>
    <submittedName>
        <fullName evidence="2">Uncharacterized protein</fullName>
    </submittedName>
</protein>
<feature type="transmembrane region" description="Helical" evidence="1">
    <location>
        <begin position="473"/>
        <end position="492"/>
    </location>
</feature>
<dbReference type="Proteomes" id="UP000305848">
    <property type="component" value="Unassembled WGS sequence"/>
</dbReference>
<dbReference type="RefSeq" id="WP_137260417.1">
    <property type="nucleotide sequence ID" value="NZ_SZQL01000002.1"/>
</dbReference>
<feature type="transmembrane region" description="Helical" evidence="1">
    <location>
        <begin position="138"/>
        <end position="162"/>
    </location>
</feature>
<feature type="transmembrane region" description="Helical" evidence="1">
    <location>
        <begin position="394"/>
        <end position="416"/>
    </location>
</feature>